<accession>A0A4Y2AA77</accession>
<gene>
    <name evidence="1" type="ORF">AVEN_53368_1</name>
</gene>
<evidence type="ECO:0000313" key="1">
    <source>
        <dbReference type="EMBL" id="GBL76668.1"/>
    </source>
</evidence>
<evidence type="ECO:0000313" key="2">
    <source>
        <dbReference type="Proteomes" id="UP000499080"/>
    </source>
</evidence>
<sequence>MNRFTNTEFADIHLKYGLANGNGLAAARLYLERFPTMPVPNHQTLTYAHQNLSEHGFITVPMQHTSSLDVDGLGVVVPSHGRPRLRESSPRFFSEVP</sequence>
<name>A0A4Y2AA77_ARAVE</name>
<evidence type="ECO:0008006" key="3">
    <source>
        <dbReference type="Google" id="ProtNLM"/>
    </source>
</evidence>
<reference evidence="1 2" key="1">
    <citation type="journal article" date="2019" name="Sci. Rep.">
        <title>Orb-weaving spider Araneus ventricosus genome elucidates the spidroin gene catalogue.</title>
        <authorList>
            <person name="Kono N."/>
            <person name="Nakamura H."/>
            <person name="Ohtoshi R."/>
            <person name="Moran D.A.P."/>
            <person name="Shinohara A."/>
            <person name="Yoshida Y."/>
            <person name="Fujiwara M."/>
            <person name="Mori M."/>
            <person name="Tomita M."/>
            <person name="Arakawa K."/>
        </authorList>
    </citation>
    <scope>NUCLEOTIDE SEQUENCE [LARGE SCALE GENOMIC DNA]</scope>
</reference>
<keyword evidence="2" id="KW-1185">Reference proteome</keyword>
<protein>
    <recommendedName>
        <fullName evidence="3">DUF4817 domain-containing protein</fullName>
    </recommendedName>
</protein>
<dbReference type="Proteomes" id="UP000499080">
    <property type="component" value="Unassembled WGS sequence"/>
</dbReference>
<dbReference type="EMBL" id="BGPR01000010">
    <property type="protein sequence ID" value="GBL76668.1"/>
    <property type="molecule type" value="Genomic_DNA"/>
</dbReference>
<proteinExistence type="predicted"/>
<comment type="caution">
    <text evidence="1">The sequence shown here is derived from an EMBL/GenBank/DDBJ whole genome shotgun (WGS) entry which is preliminary data.</text>
</comment>
<dbReference type="AlphaFoldDB" id="A0A4Y2AA77"/>
<organism evidence="1 2">
    <name type="scientific">Araneus ventricosus</name>
    <name type="common">Orbweaver spider</name>
    <name type="synonym">Epeira ventricosa</name>
    <dbReference type="NCBI Taxonomy" id="182803"/>
    <lineage>
        <taxon>Eukaryota</taxon>
        <taxon>Metazoa</taxon>
        <taxon>Ecdysozoa</taxon>
        <taxon>Arthropoda</taxon>
        <taxon>Chelicerata</taxon>
        <taxon>Arachnida</taxon>
        <taxon>Araneae</taxon>
        <taxon>Araneomorphae</taxon>
        <taxon>Entelegynae</taxon>
        <taxon>Araneoidea</taxon>
        <taxon>Araneidae</taxon>
        <taxon>Araneus</taxon>
    </lineage>
</organism>